<sequence>MLVEEEIAMSYDPRKMTDEQLVDEFQNLATAQGLDTSKTTLGSNPVRDKLEAETKAEILRRLKKAKS</sequence>
<evidence type="ECO:0000313" key="2">
    <source>
        <dbReference type="Proteomes" id="UP000178155"/>
    </source>
</evidence>
<gene>
    <name evidence="1" type="ORF">A3I39_02580</name>
</gene>
<accession>A0A1F8H6E0</accession>
<organism evidence="1 2">
    <name type="scientific">Candidatus Yanofskybacteria bacterium RIFCSPLOWO2_02_FULL_47_9b</name>
    <dbReference type="NCBI Taxonomy" id="1802708"/>
    <lineage>
        <taxon>Bacteria</taxon>
        <taxon>Candidatus Yanofskyibacteriota</taxon>
    </lineage>
</organism>
<protein>
    <submittedName>
        <fullName evidence="1">Uncharacterized protein</fullName>
    </submittedName>
</protein>
<dbReference type="AlphaFoldDB" id="A0A1F8H6E0"/>
<dbReference type="EMBL" id="MGKW01000037">
    <property type="protein sequence ID" value="OGN33135.1"/>
    <property type="molecule type" value="Genomic_DNA"/>
</dbReference>
<comment type="caution">
    <text evidence="1">The sequence shown here is derived from an EMBL/GenBank/DDBJ whole genome shotgun (WGS) entry which is preliminary data.</text>
</comment>
<evidence type="ECO:0000313" key="1">
    <source>
        <dbReference type="EMBL" id="OGN33135.1"/>
    </source>
</evidence>
<proteinExistence type="predicted"/>
<reference evidence="1 2" key="1">
    <citation type="journal article" date="2016" name="Nat. Commun.">
        <title>Thousands of microbial genomes shed light on interconnected biogeochemical processes in an aquifer system.</title>
        <authorList>
            <person name="Anantharaman K."/>
            <person name="Brown C.T."/>
            <person name="Hug L.A."/>
            <person name="Sharon I."/>
            <person name="Castelle C.J."/>
            <person name="Probst A.J."/>
            <person name="Thomas B.C."/>
            <person name="Singh A."/>
            <person name="Wilkins M.J."/>
            <person name="Karaoz U."/>
            <person name="Brodie E.L."/>
            <person name="Williams K.H."/>
            <person name="Hubbard S.S."/>
            <person name="Banfield J.F."/>
        </authorList>
    </citation>
    <scope>NUCLEOTIDE SEQUENCE [LARGE SCALE GENOMIC DNA]</scope>
</reference>
<name>A0A1F8H6E0_9BACT</name>
<dbReference type="Proteomes" id="UP000178155">
    <property type="component" value="Unassembled WGS sequence"/>
</dbReference>